<dbReference type="GO" id="GO:0004601">
    <property type="term" value="F:peroxidase activity"/>
    <property type="evidence" value="ECO:0007669"/>
    <property type="project" value="UniProtKB-KW"/>
</dbReference>
<keyword evidence="5" id="KW-0812">Transmembrane</keyword>
<protein>
    <recommendedName>
        <fullName evidence="4">Glutathione peroxidase</fullName>
    </recommendedName>
</protein>
<evidence type="ECO:0000256" key="2">
    <source>
        <dbReference type="ARBA" id="ARBA00022559"/>
    </source>
</evidence>
<evidence type="ECO:0000256" key="3">
    <source>
        <dbReference type="ARBA" id="ARBA00023002"/>
    </source>
</evidence>
<keyword evidence="5" id="KW-0472">Membrane</keyword>
<dbReference type="KEGG" id="dan:6496568"/>
<evidence type="ECO:0000313" key="7">
    <source>
        <dbReference type="Proteomes" id="UP000007801"/>
    </source>
</evidence>
<keyword evidence="2 4" id="KW-0575">Peroxidase</keyword>
<evidence type="ECO:0000313" key="6">
    <source>
        <dbReference type="EMBL" id="EDV37995.1"/>
    </source>
</evidence>
<evidence type="ECO:0000256" key="5">
    <source>
        <dbReference type="SAM" id="Phobius"/>
    </source>
</evidence>
<dbReference type="GO" id="GO:0006979">
    <property type="term" value="P:response to oxidative stress"/>
    <property type="evidence" value="ECO:0007669"/>
    <property type="project" value="InterPro"/>
</dbReference>
<dbReference type="InterPro" id="IPR000889">
    <property type="entry name" value="Glutathione_peroxidase"/>
</dbReference>
<dbReference type="STRING" id="7217.B3MHY5"/>
<dbReference type="InParanoid" id="B3MHY5"/>
<dbReference type="PROSITE" id="PS51355">
    <property type="entry name" value="GLUTATHIONE_PEROXID_3"/>
    <property type="match status" value="1"/>
</dbReference>
<dbReference type="PANTHER" id="PTHR11592">
    <property type="entry name" value="GLUTATHIONE PEROXIDASE"/>
    <property type="match status" value="1"/>
</dbReference>
<sequence length="195" mass="22220">MANTETVFLALTAGMGILVTLVTHYRLYQDLETMRWRLKVLSLTVKDTFGQPISLNQFAGQVLLVVNIASRCGLTSSQYAGLHELREKYEERGLSILNFPCNQFGAQMPESDGREILEHLRQKKANIGHIFAKIKVNGRNADPLYKLLTRKAPRIEWNFVKFLIDRKGNIYGRYGAEKKPAVLVNDIERLLLEAK</sequence>
<dbReference type="PhylomeDB" id="B3MHY5"/>
<dbReference type="Gene3D" id="3.40.30.10">
    <property type="entry name" value="Glutaredoxin"/>
    <property type="match status" value="1"/>
</dbReference>
<reference evidence="6 7" key="1">
    <citation type="journal article" date="2007" name="Nature">
        <title>Evolution of genes and genomes on the Drosophila phylogeny.</title>
        <authorList>
            <consortium name="Drosophila 12 Genomes Consortium"/>
            <person name="Clark A.G."/>
            <person name="Eisen M.B."/>
            <person name="Smith D.R."/>
            <person name="Bergman C.M."/>
            <person name="Oliver B."/>
            <person name="Markow T.A."/>
            <person name="Kaufman T.C."/>
            <person name="Kellis M."/>
            <person name="Gelbart W."/>
            <person name="Iyer V.N."/>
            <person name="Pollard D.A."/>
            <person name="Sackton T.B."/>
            <person name="Larracuente A.M."/>
            <person name="Singh N.D."/>
            <person name="Abad J.P."/>
            <person name="Abt D.N."/>
            <person name="Adryan B."/>
            <person name="Aguade M."/>
            <person name="Akashi H."/>
            <person name="Anderson W.W."/>
            <person name="Aquadro C.F."/>
            <person name="Ardell D.H."/>
            <person name="Arguello R."/>
            <person name="Artieri C.G."/>
            <person name="Barbash D.A."/>
            <person name="Barker D."/>
            <person name="Barsanti P."/>
            <person name="Batterham P."/>
            <person name="Batzoglou S."/>
            <person name="Begun D."/>
            <person name="Bhutkar A."/>
            <person name="Blanco E."/>
            <person name="Bosak S.A."/>
            <person name="Bradley R.K."/>
            <person name="Brand A.D."/>
            <person name="Brent M.R."/>
            <person name="Brooks A.N."/>
            <person name="Brown R.H."/>
            <person name="Butlin R.K."/>
            <person name="Caggese C."/>
            <person name="Calvi B.R."/>
            <person name="Bernardo de Carvalho A."/>
            <person name="Caspi A."/>
            <person name="Castrezana S."/>
            <person name="Celniker S.E."/>
            <person name="Chang J.L."/>
            <person name="Chapple C."/>
            <person name="Chatterji S."/>
            <person name="Chinwalla A."/>
            <person name="Civetta A."/>
            <person name="Clifton S.W."/>
            <person name="Comeron J.M."/>
            <person name="Costello J.C."/>
            <person name="Coyne J.A."/>
            <person name="Daub J."/>
            <person name="David R.G."/>
            <person name="Delcher A.L."/>
            <person name="Delehaunty K."/>
            <person name="Do C.B."/>
            <person name="Ebling H."/>
            <person name="Edwards K."/>
            <person name="Eickbush T."/>
            <person name="Evans J.D."/>
            <person name="Filipski A."/>
            <person name="Findeiss S."/>
            <person name="Freyhult E."/>
            <person name="Fulton L."/>
            <person name="Fulton R."/>
            <person name="Garcia A.C."/>
            <person name="Gardiner A."/>
            <person name="Garfield D.A."/>
            <person name="Garvin B.E."/>
            <person name="Gibson G."/>
            <person name="Gilbert D."/>
            <person name="Gnerre S."/>
            <person name="Godfrey J."/>
            <person name="Good R."/>
            <person name="Gotea V."/>
            <person name="Gravely B."/>
            <person name="Greenberg A.J."/>
            <person name="Griffiths-Jones S."/>
            <person name="Gross S."/>
            <person name="Guigo R."/>
            <person name="Gustafson E.A."/>
            <person name="Haerty W."/>
            <person name="Hahn M.W."/>
            <person name="Halligan D.L."/>
            <person name="Halpern A.L."/>
            <person name="Halter G.M."/>
            <person name="Han M.V."/>
            <person name="Heger A."/>
            <person name="Hillier L."/>
            <person name="Hinrichs A.S."/>
            <person name="Holmes I."/>
            <person name="Hoskins R.A."/>
            <person name="Hubisz M.J."/>
            <person name="Hultmark D."/>
            <person name="Huntley M.A."/>
            <person name="Jaffe D.B."/>
            <person name="Jagadeeshan S."/>
            <person name="Jeck W.R."/>
            <person name="Johnson J."/>
            <person name="Jones C.D."/>
            <person name="Jordan W.C."/>
            <person name="Karpen G.H."/>
            <person name="Kataoka E."/>
            <person name="Keightley P.D."/>
            <person name="Kheradpour P."/>
            <person name="Kirkness E.F."/>
            <person name="Koerich L.B."/>
            <person name="Kristiansen K."/>
            <person name="Kudrna D."/>
            <person name="Kulathinal R.J."/>
            <person name="Kumar S."/>
            <person name="Kwok R."/>
            <person name="Lander E."/>
            <person name="Langley C.H."/>
            <person name="Lapoint R."/>
            <person name="Lazzaro B.P."/>
            <person name="Lee S.J."/>
            <person name="Levesque L."/>
            <person name="Li R."/>
            <person name="Lin C.F."/>
            <person name="Lin M.F."/>
            <person name="Lindblad-Toh K."/>
            <person name="Llopart A."/>
            <person name="Long M."/>
            <person name="Low L."/>
            <person name="Lozovsky E."/>
            <person name="Lu J."/>
            <person name="Luo M."/>
            <person name="Machado C.A."/>
            <person name="Makalowski W."/>
            <person name="Marzo M."/>
            <person name="Matsuda M."/>
            <person name="Matzkin L."/>
            <person name="McAllister B."/>
            <person name="McBride C.S."/>
            <person name="McKernan B."/>
            <person name="McKernan K."/>
            <person name="Mendez-Lago M."/>
            <person name="Minx P."/>
            <person name="Mollenhauer M.U."/>
            <person name="Montooth K."/>
            <person name="Mount S.M."/>
            <person name="Mu X."/>
            <person name="Myers E."/>
            <person name="Negre B."/>
            <person name="Newfeld S."/>
            <person name="Nielsen R."/>
            <person name="Noor M.A."/>
            <person name="O'Grady P."/>
            <person name="Pachter L."/>
            <person name="Papaceit M."/>
            <person name="Parisi M.J."/>
            <person name="Parisi M."/>
            <person name="Parts L."/>
            <person name="Pedersen J.S."/>
            <person name="Pesole G."/>
            <person name="Phillippy A.M."/>
            <person name="Ponting C.P."/>
            <person name="Pop M."/>
            <person name="Porcelli D."/>
            <person name="Powell J.R."/>
            <person name="Prohaska S."/>
            <person name="Pruitt K."/>
            <person name="Puig M."/>
            <person name="Quesneville H."/>
            <person name="Ram K.R."/>
            <person name="Rand D."/>
            <person name="Rasmussen M.D."/>
            <person name="Reed L.K."/>
            <person name="Reenan R."/>
            <person name="Reily A."/>
            <person name="Remington K.A."/>
            <person name="Rieger T.T."/>
            <person name="Ritchie M.G."/>
            <person name="Robin C."/>
            <person name="Rogers Y.H."/>
            <person name="Rohde C."/>
            <person name="Rozas J."/>
            <person name="Rubenfield M.J."/>
            <person name="Ruiz A."/>
            <person name="Russo S."/>
            <person name="Salzberg S.L."/>
            <person name="Sanchez-Gracia A."/>
            <person name="Saranga D.J."/>
            <person name="Sato H."/>
            <person name="Schaeffer S.W."/>
            <person name="Schatz M.C."/>
            <person name="Schlenke T."/>
            <person name="Schwartz R."/>
            <person name="Segarra C."/>
            <person name="Singh R.S."/>
            <person name="Sirot L."/>
            <person name="Sirota M."/>
            <person name="Sisneros N.B."/>
            <person name="Smith C.D."/>
            <person name="Smith T.F."/>
            <person name="Spieth J."/>
            <person name="Stage D.E."/>
            <person name="Stark A."/>
            <person name="Stephan W."/>
            <person name="Strausberg R.L."/>
            <person name="Strempel S."/>
            <person name="Sturgill D."/>
            <person name="Sutton G."/>
            <person name="Sutton G.G."/>
            <person name="Tao W."/>
            <person name="Teichmann S."/>
            <person name="Tobari Y.N."/>
            <person name="Tomimura Y."/>
            <person name="Tsolas J.M."/>
            <person name="Valente V.L."/>
            <person name="Venter E."/>
            <person name="Venter J.C."/>
            <person name="Vicario S."/>
            <person name="Vieira F.G."/>
            <person name="Vilella A.J."/>
            <person name="Villasante A."/>
            <person name="Walenz B."/>
            <person name="Wang J."/>
            <person name="Wasserman M."/>
            <person name="Watts T."/>
            <person name="Wilson D."/>
            <person name="Wilson R.K."/>
            <person name="Wing R.A."/>
            <person name="Wolfner M.F."/>
            <person name="Wong A."/>
            <person name="Wong G.K."/>
            <person name="Wu C.I."/>
            <person name="Wu G."/>
            <person name="Yamamoto D."/>
            <person name="Yang H.P."/>
            <person name="Yang S.P."/>
            <person name="Yorke J.A."/>
            <person name="Yoshida K."/>
            <person name="Zdobnov E."/>
            <person name="Zhang P."/>
            <person name="Zhang Y."/>
            <person name="Zimin A.V."/>
            <person name="Baldwin J."/>
            <person name="Abdouelleil A."/>
            <person name="Abdulkadir J."/>
            <person name="Abebe A."/>
            <person name="Abera B."/>
            <person name="Abreu J."/>
            <person name="Acer S.C."/>
            <person name="Aftuck L."/>
            <person name="Alexander A."/>
            <person name="An P."/>
            <person name="Anderson E."/>
            <person name="Anderson S."/>
            <person name="Arachi H."/>
            <person name="Azer M."/>
            <person name="Bachantsang P."/>
            <person name="Barry A."/>
            <person name="Bayul T."/>
            <person name="Berlin A."/>
            <person name="Bessette D."/>
            <person name="Bloom T."/>
            <person name="Blye J."/>
            <person name="Boguslavskiy L."/>
            <person name="Bonnet C."/>
            <person name="Boukhgalter B."/>
            <person name="Bourzgui I."/>
            <person name="Brown A."/>
            <person name="Cahill P."/>
            <person name="Channer S."/>
            <person name="Cheshatsang Y."/>
            <person name="Chuda L."/>
            <person name="Citroen M."/>
            <person name="Collymore A."/>
            <person name="Cooke P."/>
            <person name="Costello M."/>
            <person name="D'Aco K."/>
            <person name="Daza R."/>
            <person name="De Haan G."/>
            <person name="DeGray S."/>
            <person name="DeMaso C."/>
            <person name="Dhargay N."/>
            <person name="Dooley K."/>
            <person name="Dooley E."/>
            <person name="Doricent M."/>
            <person name="Dorje P."/>
            <person name="Dorjee K."/>
            <person name="Dupes A."/>
            <person name="Elong R."/>
            <person name="Falk J."/>
            <person name="Farina A."/>
            <person name="Faro S."/>
            <person name="Ferguson D."/>
            <person name="Fisher S."/>
            <person name="Foley C.D."/>
            <person name="Franke A."/>
            <person name="Friedrich D."/>
            <person name="Gadbois L."/>
            <person name="Gearin G."/>
            <person name="Gearin C.R."/>
            <person name="Giannoukos G."/>
            <person name="Goode T."/>
            <person name="Graham J."/>
            <person name="Grandbois E."/>
            <person name="Grewal S."/>
            <person name="Gyaltsen K."/>
            <person name="Hafez N."/>
            <person name="Hagos B."/>
            <person name="Hall J."/>
            <person name="Henson C."/>
            <person name="Hollinger A."/>
            <person name="Honan T."/>
            <person name="Huard M.D."/>
            <person name="Hughes L."/>
            <person name="Hurhula B."/>
            <person name="Husby M.E."/>
            <person name="Kamat A."/>
            <person name="Kanga B."/>
            <person name="Kashin S."/>
            <person name="Khazanovich D."/>
            <person name="Kisner P."/>
            <person name="Lance K."/>
            <person name="Lara M."/>
            <person name="Lee W."/>
            <person name="Lennon N."/>
            <person name="Letendre F."/>
            <person name="LeVine R."/>
            <person name="Lipovsky A."/>
            <person name="Liu X."/>
            <person name="Liu J."/>
            <person name="Liu S."/>
            <person name="Lokyitsang T."/>
            <person name="Lokyitsang Y."/>
            <person name="Lubonja R."/>
            <person name="Lui A."/>
            <person name="MacDonald P."/>
            <person name="Magnisalis V."/>
            <person name="Maru K."/>
            <person name="Matthews C."/>
            <person name="McCusker W."/>
            <person name="McDonough S."/>
            <person name="Mehta T."/>
            <person name="Meldrim J."/>
            <person name="Meneus L."/>
            <person name="Mihai O."/>
            <person name="Mihalev A."/>
            <person name="Mihova T."/>
            <person name="Mittelman R."/>
            <person name="Mlenga V."/>
            <person name="Montmayeur A."/>
            <person name="Mulrain L."/>
            <person name="Navidi A."/>
            <person name="Naylor J."/>
            <person name="Negash T."/>
            <person name="Nguyen T."/>
            <person name="Nguyen N."/>
            <person name="Nicol R."/>
            <person name="Norbu C."/>
            <person name="Norbu N."/>
            <person name="Novod N."/>
            <person name="O'Neill B."/>
            <person name="Osman S."/>
            <person name="Markiewicz E."/>
            <person name="Oyono O.L."/>
            <person name="Patti C."/>
            <person name="Phunkhang P."/>
            <person name="Pierre F."/>
            <person name="Priest M."/>
            <person name="Raghuraman S."/>
            <person name="Rege F."/>
            <person name="Reyes R."/>
            <person name="Rise C."/>
            <person name="Rogov P."/>
            <person name="Ross K."/>
            <person name="Ryan E."/>
            <person name="Settipalli S."/>
            <person name="Shea T."/>
            <person name="Sherpa N."/>
            <person name="Shi L."/>
            <person name="Shih D."/>
            <person name="Sparrow T."/>
            <person name="Spaulding J."/>
            <person name="Stalker J."/>
            <person name="Stange-Thomann N."/>
            <person name="Stavropoulos S."/>
            <person name="Stone C."/>
            <person name="Strader C."/>
            <person name="Tesfaye S."/>
            <person name="Thomson T."/>
            <person name="Thoulutsang Y."/>
            <person name="Thoulutsang D."/>
            <person name="Topham K."/>
            <person name="Topping I."/>
            <person name="Tsamla T."/>
            <person name="Vassiliev H."/>
            <person name="Vo A."/>
            <person name="Wangchuk T."/>
            <person name="Wangdi T."/>
            <person name="Weiand M."/>
            <person name="Wilkinson J."/>
            <person name="Wilson A."/>
            <person name="Yadav S."/>
            <person name="Young G."/>
            <person name="Yu Q."/>
            <person name="Zembek L."/>
            <person name="Zhong D."/>
            <person name="Zimmer A."/>
            <person name="Zwirko Z."/>
            <person name="Jaffe D.B."/>
            <person name="Alvarez P."/>
            <person name="Brockman W."/>
            <person name="Butler J."/>
            <person name="Chin C."/>
            <person name="Gnerre S."/>
            <person name="Grabherr M."/>
            <person name="Kleber M."/>
            <person name="Mauceli E."/>
            <person name="MacCallum I."/>
        </authorList>
    </citation>
    <scope>NUCLEOTIDE SEQUENCE [LARGE SCALE GENOMIC DNA]</scope>
    <source>
        <strain evidence="7">Tucson 14024-0371.13</strain>
    </source>
</reference>
<dbReference type="SUPFAM" id="SSF52833">
    <property type="entry name" value="Thioredoxin-like"/>
    <property type="match status" value="1"/>
</dbReference>
<keyword evidence="7" id="KW-1185">Reference proteome</keyword>
<name>B3MHY5_DROAN</name>
<dbReference type="GeneID" id="6496568"/>
<dbReference type="AlphaFoldDB" id="B3MHY5"/>
<gene>
    <name evidence="6" type="primary">Dana\GF13732</name>
    <name evidence="6" type="synonym">dana_GLEANR_13739</name>
    <name evidence="6" type="ORF">GF13732</name>
</gene>
<keyword evidence="5" id="KW-1133">Transmembrane helix</keyword>
<dbReference type="PRINTS" id="PR01011">
    <property type="entry name" value="GLUTPROXDASE"/>
</dbReference>
<dbReference type="PANTHER" id="PTHR11592:SF78">
    <property type="entry name" value="GLUTATHIONE PEROXIDASE"/>
    <property type="match status" value="1"/>
</dbReference>
<dbReference type="HOGENOM" id="CLU_029507_0_1_1"/>
<keyword evidence="3 4" id="KW-0560">Oxidoreductase</keyword>
<proteinExistence type="inferred from homology"/>
<dbReference type="OMA" id="YVNYGVT"/>
<dbReference type="FunCoup" id="B3MHY5">
    <property type="interactions" value="85"/>
</dbReference>
<comment type="similarity">
    <text evidence="1 4">Belongs to the glutathione peroxidase family.</text>
</comment>
<dbReference type="CDD" id="cd00340">
    <property type="entry name" value="GSH_Peroxidase"/>
    <property type="match status" value="1"/>
</dbReference>
<dbReference type="eggNOG" id="KOG1651">
    <property type="taxonomic scope" value="Eukaryota"/>
</dbReference>
<dbReference type="EMBL" id="CH902619">
    <property type="protein sequence ID" value="EDV37995.1"/>
    <property type="molecule type" value="Genomic_DNA"/>
</dbReference>
<organism evidence="6 7">
    <name type="scientific">Drosophila ananassae</name>
    <name type="common">Fruit fly</name>
    <dbReference type="NCBI Taxonomy" id="7217"/>
    <lineage>
        <taxon>Eukaryota</taxon>
        <taxon>Metazoa</taxon>
        <taxon>Ecdysozoa</taxon>
        <taxon>Arthropoda</taxon>
        <taxon>Hexapoda</taxon>
        <taxon>Insecta</taxon>
        <taxon>Pterygota</taxon>
        <taxon>Neoptera</taxon>
        <taxon>Endopterygota</taxon>
        <taxon>Diptera</taxon>
        <taxon>Brachycera</taxon>
        <taxon>Muscomorpha</taxon>
        <taxon>Ephydroidea</taxon>
        <taxon>Drosophilidae</taxon>
        <taxon>Drosophila</taxon>
        <taxon>Sophophora</taxon>
    </lineage>
</organism>
<dbReference type="Pfam" id="PF00255">
    <property type="entry name" value="GSHPx"/>
    <property type="match status" value="1"/>
</dbReference>
<evidence type="ECO:0000256" key="4">
    <source>
        <dbReference type="RuleBase" id="RU000499"/>
    </source>
</evidence>
<feature type="transmembrane region" description="Helical" evidence="5">
    <location>
        <begin position="6"/>
        <end position="28"/>
    </location>
</feature>
<dbReference type="InterPro" id="IPR036249">
    <property type="entry name" value="Thioredoxin-like_sf"/>
</dbReference>
<accession>B3MHY5</accession>
<dbReference type="Proteomes" id="UP000007801">
    <property type="component" value="Unassembled WGS sequence"/>
</dbReference>
<evidence type="ECO:0000256" key="1">
    <source>
        <dbReference type="ARBA" id="ARBA00006926"/>
    </source>
</evidence>
<dbReference type="OrthoDB" id="446890at2759"/>